<comment type="caution">
    <text evidence="1">The sequence shown here is derived from an EMBL/GenBank/DDBJ whole genome shotgun (WGS) entry which is preliminary data.</text>
</comment>
<keyword evidence="2" id="KW-1185">Reference proteome</keyword>
<proteinExistence type="predicted"/>
<dbReference type="RefSeq" id="WP_179503262.1">
    <property type="nucleotide sequence ID" value="NZ_JACCAA010000001.1"/>
</dbReference>
<dbReference type="InterPro" id="IPR043777">
    <property type="entry name" value="DUF5719"/>
</dbReference>
<dbReference type="AlphaFoldDB" id="A0A7Y9S0Z0"/>
<organism evidence="1 2">
    <name type="scientific">Nocardioides daedukensis</name>
    <dbReference type="NCBI Taxonomy" id="634462"/>
    <lineage>
        <taxon>Bacteria</taxon>
        <taxon>Bacillati</taxon>
        <taxon>Actinomycetota</taxon>
        <taxon>Actinomycetes</taxon>
        <taxon>Propionibacteriales</taxon>
        <taxon>Nocardioidaceae</taxon>
        <taxon>Nocardioides</taxon>
    </lineage>
</organism>
<reference evidence="1 2" key="1">
    <citation type="submission" date="2020-07" db="EMBL/GenBank/DDBJ databases">
        <title>Sequencing the genomes of 1000 actinobacteria strains.</title>
        <authorList>
            <person name="Klenk H.-P."/>
        </authorList>
    </citation>
    <scope>NUCLEOTIDE SEQUENCE [LARGE SCALE GENOMIC DNA]</scope>
    <source>
        <strain evidence="1 2">DSM 23819</strain>
    </source>
</reference>
<evidence type="ECO:0000313" key="2">
    <source>
        <dbReference type="Proteomes" id="UP000540656"/>
    </source>
</evidence>
<dbReference type="Proteomes" id="UP000540656">
    <property type="component" value="Unassembled WGS sequence"/>
</dbReference>
<accession>A0A7Y9S0Z0</accession>
<gene>
    <name evidence="1" type="ORF">BJ980_003245</name>
</gene>
<name>A0A7Y9S0Z0_9ACTN</name>
<sequence length="470" mass="47843">MSERTSGRRMAEPAEASRRGPSPVLVVGLVAVLVSALALAGMKGSDESEPSEVREARYRPLTTQSLSCPAAQNSSSGLVVGSLTESTDAGKITARTSAAGPARAVEVPAGEVAPVRLGDRATILSGTGASAPGLVGARFATSGVPSFAECVVPDAETWFNGAGAGGLHESKLLLVNPDRGPAVADVTMWTTTGEVAAPTVRGVTVPGGKSVEIDLADVAPTREEITLRVAVTRGRIASTMSDSYTPRGGARRTDGLPASQAPAQTQWIAGMPRKSTEAVLVVANPGADAARVAVSVVGEETEFEPEGFDEIRVPAGQVVVQELPKAVTRLLASEDATLKLSSTKPVTGGVRAVVANDFAHLPAATNVEGDAAVVVPTSGERTLVLTGADSSGSAKVSFVGASGKDASATLRLRPSSSTAIELPRGTTAVIVRSDAVSAGAVRTLSAKGISISPLRPLVTEKVIADVRPQW</sequence>
<dbReference type="EMBL" id="JACCAA010000001">
    <property type="protein sequence ID" value="NYG60322.1"/>
    <property type="molecule type" value="Genomic_DNA"/>
</dbReference>
<protein>
    <recommendedName>
        <fullName evidence="3">Secreted protein</fullName>
    </recommendedName>
</protein>
<evidence type="ECO:0000313" key="1">
    <source>
        <dbReference type="EMBL" id="NYG60322.1"/>
    </source>
</evidence>
<evidence type="ECO:0008006" key="3">
    <source>
        <dbReference type="Google" id="ProtNLM"/>
    </source>
</evidence>
<dbReference type="Pfam" id="PF18986">
    <property type="entry name" value="DUF5719"/>
    <property type="match status" value="1"/>
</dbReference>